<dbReference type="PROSITE" id="PS00845">
    <property type="entry name" value="CAP_GLY_1"/>
    <property type="match status" value="1"/>
</dbReference>
<evidence type="ECO:0000313" key="5">
    <source>
        <dbReference type="Proteomes" id="UP000198211"/>
    </source>
</evidence>
<dbReference type="PRINTS" id="PR00625">
    <property type="entry name" value="JDOMAIN"/>
</dbReference>
<accession>A0A225ULQ3</accession>
<dbReference type="Proteomes" id="UP000198211">
    <property type="component" value="Unassembled WGS sequence"/>
</dbReference>
<feature type="compositionally biased region" description="Basic residues" evidence="1">
    <location>
        <begin position="118"/>
        <end position="127"/>
    </location>
</feature>
<dbReference type="PANTHER" id="PTHR43908:SF3">
    <property type="entry name" value="AT29763P-RELATED"/>
    <property type="match status" value="1"/>
</dbReference>
<dbReference type="SUPFAM" id="SSF46565">
    <property type="entry name" value="Chaperone J-domain"/>
    <property type="match status" value="1"/>
</dbReference>
<proteinExistence type="predicted"/>
<dbReference type="InterPro" id="IPR051100">
    <property type="entry name" value="DnaJ_subfamily_B/C"/>
</dbReference>
<sequence>MKISIQEAYNTLGLSRDATPDQVKKAYRKLALQFHPDKNPDPTATAKFQQVSAAYKRVDDHLKRGSNASFDDFVGAEFDEFDEEDFDFDDDLGMPSMEEMLFMFDMLFGQPPQTTRHTGGKRRKGKKTGGGVRVNLRQKGGKHQMPRDPPGFPSYVDQELMEMFAHGMMFDGMDSELSDLEDEFKSMASVFAHSGMDFNPSGKKEKRKTKIETGMSDLIKLTEVDSKTSTQHSPEAKKEPKPTPTIGSKVCIRGKHAGIVMFTGNVHYAKGEFVGVALSSPAGKNDGSIKGVRYFECSPSHGLMVRPNEVTLTA</sequence>
<dbReference type="InterPro" id="IPR000938">
    <property type="entry name" value="CAP-Gly_domain"/>
</dbReference>
<dbReference type="PROSITE" id="PS50076">
    <property type="entry name" value="DNAJ_2"/>
    <property type="match status" value="1"/>
</dbReference>
<feature type="domain" description="CAP-Gly" evidence="3">
    <location>
        <begin position="264"/>
        <end position="306"/>
    </location>
</feature>
<dbReference type="InterPro" id="IPR001623">
    <property type="entry name" value="DnaJ_domain"/>
</dbReference>
<feature type="domain" description="J" evidence="2">
    <location>
        <begin position="7"/>
        <end position="74"/>
    </location>
</feature>
<evidence type="ECO:0000256" key="1">
    <source>
        <dbReference type="SAM" id="MobiDB-lite"/>
    </source>
</evidence>
<evidence type="ECO:0000313" key="4">
    <source>
        <dbReference type="EMBL" id="OWY93860.1"/>
    </source>
</evidence>
<dbReference type="PANTHER" id="PTHR43908">
    <property type="entry name" value="AT29763P-RELATED"/>
    <property type="match status" value="1"/>
</dbReference>
<dbReference type="GO" id="GO:0030544">
    <property type="term" value="F:Hsp70 protein binding"/>
    <property type="evidence" value="ECO:0007669"/>
    <property type="project" value="TreeGrafter"/>
</dbReference>
<dbReference type="InterPro" id="IPR036869">
    <property type="entry name" value="J_dom_sf"/>
</dbReference>
<organism evidence="4 5">
    <name type="scientific">Phytophthora megakarya</name>
    <dbReference type="NCBI Taxonomy" id="4795"/>
    <lineage>
        <taxon>Eukaryota</taxon>
        <taxon>Sar</taxon>
        <taxon>Stramenopiles</taxon>
        <taxon>Oomycota</taxon>
        <taxon>Peronosporomycetes</taxon>
        <taxon>Peronosporales</taxon>
        <taxon>Peronosporaceae</taxon>
        <taxon>Phytophthora</taxon>
    </lineage>
</organism>
<protein>
    <recommendedName>
        <fullName evidence="6">J domain-containing protein</fullName>
    </recommendedName>
</protein>
<name>A0A225ULQ3_9STRA</name>
<feature type="region of interest" description="Disordered" evidence="1">
    <location>
        <begin position="220"/>
        <end position="249"/>
    </location>
</feature>
<dbReference type="SMART" id="SM00271">
    <property type="entry name" value="DnaJ"/>
    <property type="match status" value="1"/>
</dbReference>
<dbReference type="Pfam" id="PF01302">
    <property type="entry name" value="CAP_GLY"/>
    <property type="match status" value="1"/>
</dbReference>
<dbReference type="GO" id="GO:0071218">
    <property type="term" value="P:cellular response to misfolded protein"/>
    <property type="evidence" value="ECO:0007669"/>
    <property type="project" value="TreeGrafter"/>
</dbReference>
<dbReference type="SUPFAM" id="SSF74924">
    <property type="entry name" value="Cap-Gly domain"/>
    <property type="match status" value="1"/>
</dbReference>
<dbReference type="EMBL" id="NBNE01015317">
    <property type="protein sequence ID" value="OWY93860.1"/>
    <property type="molecule type" value="Genomic_DNA"/>
</dbReference>
<evidence type="ECO:0000259" key="2">
    <source>
        <dbReference type="PROSITE" id="PS50076"/>
    </source>
</evidence>
<keyword evidence="5" id="KW-1185">Reference proteome</keyword>
<dbReference type="CDD" id="cd06257">
    <property type="entry name" value="DnaJ"/>
    <property type="match status" value="1"/>
</dbReference>
<reference evidence="5" key="1">
    <citation type="submission" date="2017-03" db="EMBL/GenBank/DDBJ databases">
        <title>Phytopthora megakarya and P. palmivora, two closely related causual agents of cacao black pod achieved similar genome size and gene model numbers by different mechanisms.</title>
        <authorList>
            <person name="Ali S."/>
            <person name="Shao J."/>
            <person name="Larry D.J."/>
            <person name="Kronmiller B."/>
            <person name="Shen D."/>
            <person name="Strem M.D."/>
            <person name="Melnick R.L."/>
            <person name="Guiltinan M.J."/>
            <person name="Tyler B.M."/>
            <person name="Meinhardt L.W."/>
            <person name="Bailey B.A."/>
        </authorList>
    </citation>
    <scope>NUCLEOTIDE SEQUENCE [LARGE SCALE GENOMIC DNA]</scope>
    <source>
        <strain evidence="5">zdho120</strain>
    </source>
</reference>
<dbReference type="InterPro" id="IPR036859">
    <property type="entry name" value="CAP-Gly_dom_sf"/>
</dbReference>
<dbReference type="Gene3D" id="2.30.30.190">
    <property type="entry name" value="CAP Gly-rich-like domain"/>
    <property type="match status" value="1"/>
</dbReference>
<dbReference type="Gene3D" id="1.10.287.110">
    <property type="entry name" value="DnaJ domain"/>
    <property type="match status" value="1"/>
</dbReference>
<dbReference type="OrthoDB" id="2130750at2759"/>
<dbReference type="AlphaFoldDB" id="A0A225ULQ3"/>
<gene>
    <name evidence="4" type="ORF">PHMEG_00036584</name>
</gene>
<evidence type="ECO:0008006" key="6">
    <source>
        <dbReference type="Google" id="ProtNLM"/>
    </source>
</evidence>
<feature type="region of interest" description="Disordered" evidence="1">
    <location>
        <begin position="113"/>
        <end position="134"/>
    </location>
</feature>
<dbReference type="STRING" id="4795.A0A225ULQ3"/>
<comment type="caution">
    <text evidence="4">The sequence shown here is derived from an EMBL/GenBank/DDBJ whole genome shotgun (WGS) entry which is preliminary data.</text>
</comment>
<dbReference type="SMART" id="SM01052">
    <property type="entry name" value="CAP_GLY"/>
    <property type="match status" value="1"/>
</dbReference>
<dbReference type="PROSITE" id="PS50245">
    <property type="entry name" value="CAP_GLY_2"/>
    <property type="match status" value="1"/>
</dbReference>
<evidence type="ECO:0000259" key="3">
    <source>
        <dbReference type="PROSITE" id="PS50245"/>
    </source>
</evidence>
<dbReference type="GO" id="GO:0005789">
    <property type="term" value="C:endoplasmic reticulum membrane"/>
    <property type="evidence" value="ECO:0007669"/>
    <property type="project" value="TreeGrafter"/>
</dbReference>
<dbReference type="Pfam" id="PF00226">
    <property type="entry name" value="DnaJ"/>
    <property type="match status" value="1"/>
</dbReference>